<dbReference type="InterPro" id="IPR006775">
    <property type="entry name" value="GH116_catalytic"/>
</dbReference>
<evidence type="ECO:0000259" key="1">
    <source>
        <dbReference type="Pfam" id="PF04685"/>
    </source>
</evidence>
<keyword evidence="4" id="KW-1185">Reference proteome</keyword>
<feature type="domain" description="Glycosyl-hydrolase family 116 catalytic region" evidence="1">
    <location>
        <begin position="480"/>
        <end position="758"/>
    </location>
</feature>
<dbReference type="RefSeq" id="WP_381503596.1">
    <property type="nucleotide sequence ID" value="NZ_JBHUOM010000019.1"/>
</dbReference>
<dbReference type="InterPro" id="IPR012341">
    <property type="entry name" value="6hp_glycosidase-like_sf"/>
</dbReference>
<dbReference type="Pfam" id="PF12215">
    <property type="entry name" value="Glyco_hydr_116N"/>
    <property type="match status" value="1"/>
</dbReference>
<name>A0ABW6AM06_9BACT</name>
<evidence type="ECO:0000259" key="2">
    <source>
        <dbReference type="Pfam" id="PF12215"/>
    </source>
</evidence>
<keyword evidence="3" id="KW-0378">Hydrolase</keyword>
<evidence type="ECO:0000313" key="3">
    <source>
        <dbReference type="EMBL" id="MFD2935557.1"/>
    </source>
</evidence>
<gene>
    <name evidence="3" type="ORF">ACFS25_17375</name>
</gene>
<dbReference type="EMBL" id="JBHUOM010000019">
    <property type="protein sequence ID" value="MFD2935557.1"/>
    <property type="molecule type" value="Genomic_DNA"/>
</dbReference>
<reference evidence="4" key="1">
    <citation type="journal article" date="2019" name="Int. J. Syst. Evol. Microbiol.">
        <title>The Global Catalogue of Microorganisms (GCM) 10K type strain sequencing project: providing services to taxonomists for standard genome sequencing and annotation.</title>
        <authorList>
            <consortium name="The Broad Institute Genomics Platform"/>
            <consortium name="The Broad Institute Genome Sequencing Center for Infectious Disease"/>
            <person name="Wu L."/>
            <person name="Ma J."/>
        </authorList>
    </citation>
    <scope>NUCLEOTIDE SEQUENCE [LARGE SCALE GENOMIC DNA]</scope>
    <source>
        <strain evidence="4">KCTC 52490</strain>
    </source>
</reference>
<dbReference type="EC" id="3.2.1.-" evidence="3"/>
<sequence length="880" mass="98629">MKATSFSATGFLLDFSSLTNRFLSVQDKSDPTKPSPEWIKSLYERGAPTTYRKTKNELQYIGMPVGGIGCGCVYLGGDGRLWLWDIFNKNQTGVVYKDVPWHEKIQNNLSVLRPFDGANYVEPVKDIRPLEQGFSLKIDYEGKSVTKRLLAEDWDEIEFEATYPMATIRYIDATLPVQISLHVYSPFIPLDETNSGLPATIYSFTIANKSQAVVTVSVVGWLENKAAIYTAIDDQYTKSNKAVPNGVFSSVINKNWADDAYSFKADYGNFCLLSLNPSTVVNTAATLAPDVLFGPENAQPSTKRFDEILLGAVRNAVQIPANVTTELNYVLTWYFPNLSFHSIKNETKRYYTNQFKSAAEVGAYIQQNFGKLSGETKTWCQTWYDQSTLPYWFLERTLLNVSTLATTTAHRFSSGRFYAWEGVGSCAGTCTHVWQYAQAMGRLFPALERDTRERVDLGFGFHEDGHIGFRAEYDQQPAIDGQAGRILGIYREHQMSANDEFLKRNWPKTKRAIEYVLKQDRNGNGMVDSQLENTLDAKWPGEIAWLVGLCLTAVKAGECMAEEVNDADFAAVCKAFVEKGKAGMESQLFNGEYFIHLPDPKLGKTVLGSYDTCHIDQVYGQSWAFQVGLGRIIDQQKTLSALRALWKYNFVTDVGPYLTSHHGGRPYALPGEGGMLMNTSPTNETIPYGVKDAWQVTYFHECMSGFEHQVAGHMIAEGMTDEGLAVIKTVHDRYHAAKRNPFNEVECSDHYARAMASYGAFITACGYTYHGPKGEISFAPKWNTGKFTTPFTAAEGWGTYAQQKQGKLYEYRVDVKYGSLQLEQLTVEKNDAKPAKKVTATLGDQSIPIQLKQNAKTLTIKFPTRHKLQVNQPLLVVVHT</sequence>
<dbReference type="Pfam" id="PF04685">
    <property type="entry name" value="DUF608"/>
    <property type="match status" value="1"/>
</dbReference>
<feature type="domain" description="Glycosyl-hydrolase family 116 N-terminal" evidence="2">
    <location>
        <begin position="62"/>
        <end position="369"/>
    </location>
</feature>
<comment type="caution">
    <text evidence="3">The sequence shown here is derived from an EMBL/GenBank/DDBJ whole genome shotgun (WGS) entry which is preliminary data.</text>
</comment>
<evidence type="ECO:0000313" key="4">
    <source>
        <dbReference type="Proteomes" id="UP001597512"/>
    </source>
</evidence>
<dbReference type="InterPro" id="IPR052566">
    <property type="entry name" value="Non-lysos_glucosylceramidase"/>
</dbReference>
<dbReference type="PANTHER" id="PTHR12654">
    <property type="entry name" value="BILE ACID BETA-GLUCOSIDASE-RELATED"/>
    <property type="match status" value="1"/>
</dbReference>
<organism evidence="3 4">
    <name type="scientific">Spirosoma flavum</name>
    <dbReference type="NCBI Taxonomy" id="2048557"/>
    <lineage>
        <taxon>Bacteria</taxon>
        <taxon>Pseudomonadati</taxon>
        <taxon>Bacteroidota</taxon>
        <taxon>Cytophagia</taxon>
        <taxon>Cytophagales</taxon>
        <taxon>Cytophagaceae</taxon>
        <taxon>Spirosoma</taxon>
    </lineage>
</organism>
<dbReference type="InterPro" id="IPR008928">
    <property type="entry name" value="6-hairpin_glycosidase_sf"/>
</dbReference>
<keyword evidence="3" id="KW-0326">Glycosidase</keyword>
<dbReference type="SUPFAM" id="SSF48208">
    <property type="entry name" value="Six-hairpin glycosidases"/>
    <property type="match status" value="1"/>
</dbReference>
<dbReference type="Gene3D" id="1.50.10.10">
    <property type="match status" value="1"/>
</dbReference>
<dbReference type="InterPro" id="IPR024462">
    <property type="entry name" value="GH116_N"/>
</dbReference>
<accession>A0ABW6AM06</accession>
<proteinExistence type="predicted"/>
<protein>
    <submittedName>
        <fullName evidence="3">GH116 family glycosyl-hydrolase</fullName>
        <ecNumber evidence="3">3.2.1.-</ecNumber>
    </submittedName>
</protein>
<dbReference type="Proteomes" id="UP001597512">
    <property type="component" value="Unassembled WGS sequence"/>
</dbReference>
<dbReference type="PANTHER" id="PTHR12654:SF0">
    <property type="entry name" value="NON-LYSOSOMAL GLUCOSYLCERAMIDASE"/>
    <property type="match status" value="1"/>
</dbReference>
<dbReference type="GO" id="GO:0016798">
    <property type="term" value="F:hydrolase activity, acting on glycosyl bonds"/>
    <property type="evidence" value="ECO:0007669"/>
    <property type="project" value="UniProtKB-KW"/>
</dbReference>